<dbReference type="Gene3D" id="2.10.60.10">
    <property type="entry name" value="CD59"/>
    <property type="match status" value="1"/>
</dbReference>
<reference evidence="2" key="2">
    <citation type="submission" date="2025-05" db="UniProtKB">
        <authorList>
            <consortium name="Ensembl"/>
        </authorList>
    </citation>
    <scope>IDENTIFICATION</scope>
    <source>
        <strain evidence="2">2N</strain>
    </source>
</reference>
<protein>
    <submittedName>
        <fullName evidence="2">Uncharacterized protein</fullName>
    </submittedName>
</protein>
<dbReference type="Ensembl" id="ENSCPOT00000031546.1">
    <property type="protein sequence ID" value="ENSCPOP00000024475.1"/>
    <property type="gene ID" value="ENSCPOG00000040321.1"/>
</dbReference>
<feature type="chain" id="PRO_5014075393" evidence="1">
    <location>
        <begin position="23"/>
        <end position="148"/>
    </location>
</feature>
<feature type="signal peptide" evidence="1">
    <location>
        <begin position="1"/>
        <end position="22"/>
    </location>
</feature>
<accession>A0A286Y1N8</accession>
<dbReference type="EMBL" id="AAKN02002612">
    <property type="status" value="NOT_ANNOTATED_CDS"/>
    <property type="molecule type" value="Genomic_DNA"/>
</dbReference>
<proteinExistence type="predicted"/>
<dbReference type="AlphaFoldDB" id="A0A286Y1N8"/>
<dbReference type="eggNOG" id="ENOG502RW0S">
    <property type="taxonomic scope" value="Eukaryota"/>
</dbReference>
<keyword evidence="3" id="KW-1185">Reference proteome</keyword>
<dbReference type="OMA" id="WCAADKI"/>
<evidence type="ECO:0000256" key="1">
    <source>
        <dbReference type="SAM" id="SignalP"/>
    </source>
</evidence>
<evidence type="ECO:0000313" key="2">
    <source>
        <dbReference type="Ensembl" id="ENSCPOP00000031741.1"/>
    </source>
</evidence>
<dbReference type="VEuPathDB" id="HostDB:ENSCPOG00000040321"/>
<evidence type="ECO:0000313" key="3">
    <source>
        <dbReference type="Proteomes" id="UP000005447"/>
    </source>
</evidence>
<dbReference type="Bgee" id="ENSCPOG00000040321">
    <property type="expression patterns" value="Expressed in testis and 2 other cell types or tissues"/>
</dbReference>
<keyword evidence="1" id="KW-0732">Signal</keyword>
<name>A0A286Y1N8_CAVPO</name>
<sequence length="148" mass="16278">MHVHLAPRGSLLLAWSLAFLLCISVPWEISLSDLQEKDVEEFGSSGLQCPTCFAVRGRYCNSQLKWCAPNMLMCFEFSGIVKTGINNISVEVKKCIQADLCKEPLTSYLGFPVANKSGKCRSALRGGAGVRPSAHVFLFLFLGKLLLH</sequence>
<dbReference type="InterPro" id="IPR045860">
    <property type="entry name" value="Snake_toxin-like_sf"/>
</dbReference>
<dbReference type="SUPFAM" id="SSF57302">
    <property type="entry name" value="Snake toxin-like"/>
    <property type="match status" value="1"/>
</dbReference>
<dbReference type="GeneTree" id="ENSGT00390000010671"/>
<dbReference type="Ensembl" id="ENSCPOT00000035784.1">
    <property type="protein sequence ID" value="ENSCPOP00000031741.1"/>
    <property type="gene ID" value="ENSCPOG00000040321.1"/>
</dbReference>
<dbReference type="Proteomes" id="UP000005447">
    <property type="component" value="Unassembled WGS sequence"/>
</dbReference>
<reference evidence="3" key="1">
    <citation type="journal article" date="2011" name="Nature">
        <title>A high-resolution map of human evolutionary constraint using 29 mammals.</title>
        <authorList>
            <person name="Lindblad-Toh K."/>
            <person name="Garber M."/>
            <person name="Zuk O."/>
            <person name="Lin M.F."/>
            <person name="Parker B.J."/>
            <person name="Washietl S."/>
            <person name="Kheradpour P."/>
            <person name="Ernst J."/>
            <person name="Jordan G."/>
            <person name="Mauceli E."/>
            <person name="Ward L.D."/>
            <person name="Lowe C.B."/>
            <person name="Holloway A.K."/>
            <person name="Clamp M."/>
            <person name="Gnerre S."/>
            <person name="Alfoldi J."/>
            <person name="Beal K."/>
            <person name="Chang J."/>
            <person name="Clawson H."/>
            <person name="Cuff J."/>
            <person name="Di Palma F."/>
            <person name="Fitzgerald S."/>
            <person name="Flicek P."/>
            <person name="Guttman M."/>
            <person name="Hubisz M.J."/>
            <person name="Jaffe D.B."/>
            <person name="Jungreis I."/>
            <person name="Kent W.J."/>
            <person name="Kostka D."/>
            <person name="Lara M."/>
            <person name="Martins A.L."/>
            <person name="Massingham T."/>
            <person name="Moltke I."/>
            <person name="Raney B.J."/>
            <person name="Rasmussen M.D."/>
            <person name="Robinson J."/>
            <person name="Stark A."/>
            <person name="Vilella A.J."/>
            <person name="Wen J."/>
            <person name="Xie X."/>
            <person name="Zody M.C."/>
            <person name="Baldwin J."/>
            <person name="Bloom T."/>
            <person name="Chin C.W."/>
            <person name="Heiman D."/>
            <person name="Nicol R."/>
            <person name="Nusbaum C."/>
            <person name="Young S."/>
            <person name="Wilkinson J."/>
            <person name="Worley K.C."/>
            <person name="Kovar C.L."/>
            <person name="Muzny D.M."/>
            <person name="Gibbs R.A."/>
            <person name="Cree A."/>
            <person name="Dihn H.H."/>
            <person name="Fowler G."/>
            <person name="Jhangiani S."/>
            <person name="Joshi V."/>
            <person name="Lee S."/>
            <person name="Lewis L.R."/>
            <person name="Nazareth L.V."/>
            <person name="Okwuonu G."/>
            <person name="Santibanez J."/>
            <person name="Warren W.C."/>
            <person name="Mardis E.R."/>
            <person name="Weinstock G.M."/>
            <person name="Wilson R.K."/>
            <person name="Delehaunty K."/>
            <person name="Dooling D."/>
            <person name="Fronik C."/>
            <person name="Fulton L."/>
            <person name="Fulton B."/>
            <person name="Graves T."/>
            <person name="Minx P."/>
            <person name="Sodergren E."/>
            <person name="Birney E."/>
            <person name="Margulies E.H."/>
            <person name="Herrero J."/>
            <person name="Green E.D."/>
            <person name="Haussler D."/>
            <person name="Siepel A."/>
            <person name="Goldman N."/>
            <person name="Pollard K.S."/>
            <person name="Pedersen J.S."/>
            <person name="Lander E.S."/>
            <person name="Kellis M."/>
        </authorList>
    </citation>
    <scope>NUCLEOTIDE SEQUENCE [LARGE SCALE GENOMIC DNA]</scope>
    <source>
        <strain evidence="3">2N</strain>
    </source>
</reference>
<organism evidence="2 3">
    <name type="scientific">Cavia porcellus</name>
    <name type="common">Guinea pig</name>
    <dbReference type="NCBI Taxonomy" id="10141"/>
    <lineage>
        <taxon>Eukaryota</taxon>
        <taxon>Metazoa</taxon>
        <taxon>Chordata</taxon>
        <taxon>Craniata</taxon>
        <taxon>Vertebrata</taxon>
        <taxon>Euteleostomi</taxon>
        <taxon>Mammalia</taxon>
        <taxon>Eutheria</taxon>
        <taxon>Euarchontoglires</taxon>
        <taxon>Glires</taxon>
        <taxon>Rodentia</taxon>
        <taxon>Hystricomorpha</taxon>
        <taxon>Caviidae</taxon>
        <taxon>Cavia</taxon>
    </lineage>
</organism>